<feature type="domain" description="BTB" evidence="4">
    <location>
        <begin position="402"/>
        <end position="475"/>
    </location>
</feature>
<dbReference type="Pfam" id="PF00651">
    <property type="entry name" value="BTB"/>
    <property type="match status" value="1"/>
</dbReference>
<dbReference type="PANTHER" id="PTHR46376">
    <property type="entry name" value="LEUCINE-ZIPPER-LIKE TRANSCRIPTIONAL REGULATOR 1"/>
    <property type="match status" value="1"/>
</dbReference>
<evidence type="ECO:0000259" key="4">
    <source>
        <dbReference type="PROSITE" id="PS50097"/>
    </source>
</evidence>
<reference evidence="5 6" key="1">
    <citation type="submission" date="2024-10" db="EMBL/GenBank/DDBJ databases">
        <title>Updated reference genomes for cyclostephanoid diatoms.</title>
        <authorList>
            <person name="Roberts W.R."/>
            <person name="Alverson A.J."/>
        </authorList>
    </citation>
    <scope>NUCLEOTIDE SEQUENCE [LARGE SCALE GENOMIC DNA]</scope>
    <source>
        <strain evidence="5 6">AJA010-31</strain>
    </source>
</reference>
<keyword evidence="6" id="KW-1185">Reference proteome</keyword>
<dbReference type="Proteomes" id="UP001530400">
    <property type="component" value="Unassembled WGS sequence"/>
</dbReference>
<dbReference type="SMART" id="SM00225">
    <property type="entry name" value="BTB"/>
    <property type="match status" value="1"/>
</dbReference>
<dbReference type="InterPro" id="IPR051568">
    <property type="entry name" value="LZTR1/Attractin"/>
</dbReference>
<dbReference type="AlphaFoldDB" id="A0ABD3NC28"/>
<dbReference type="Gene3D" id="3.30.710.10">
    <property type="entry name" value="Potassium Channel Kv1.1, Chain A"/>
    <property type="match status" value="1"/>
</dbReference>
<dbReference type="Pfam" id="PF01344">
    <property type="entry name" value="Kelch_1"/>
    <property type="match status" value="1"/>
</dbReference>
<dbReference type="SUPFAM" id="SSF54695">
    <property type="entry name" value="POZ domain"/>
    <property type="match status" value="1"/>
</dbReference>
<feature type="region of interest" description="Disordered" evidence="3">
    <location>
        <begin position="568"/>
        <end position="594"/>
    </location>
</feature>
<dbReference type="SUPFAM" id="SSF117281">
    <property type="entry name" value="Kelch motif"/>
    <property type="match status" value="2"/>
</dbReference>
<organism evidence="5 6">
    <name type="scientific">Cyclotella atomus</name>
    <dbReference type="NCBI Taxonomy" id="382360"/>
    <lineage>
        <taxon>Eukaryota</taxon>
        <taxon>Sar</taxon>
        <taxon>Stramenopiles</taxon>
        <taxon>Ochrophyta</taxon>
        <taxon>Bacillariophyta</taxon>
        <taxon>Coscinodiscophyceae</taxon>
        <taxon>Thalassiosirophycidae</taxon>
        <taxon>Stephanodiscales</taxon>
        <taxon>Stephanodiscaceae</taxon>
        <taxon>Cyclotella</taxon>
    </lineage>
</organism>
<dbReference type="InterPro" id="IPR011333">
    <property type="entry name" value="SKP1/BTB/POZ_sf"/>
</dbReference>
<dbReference type="InterPro" id="IPR000210">
    <property type="entry name" value="BTB/POZ_dom"/>
</dbReference>
<evidence type="ECO:0000313" key="5">
    <source>
        <dbReference type="EMBL" id="KAL3773575.1"/>
    </source>
</evidence>
<dbReference type="InterPro" id="IPR015915">
    <property type="entry name" value="Kelch-typ_b-propeller"/>
</dbReference>
<proteinExistence type="predicted"/>
<evidence type="ECO:0000256" key="2">
    <source>
        <dbReference type="ARBA" id="ARBA00022737"/>
    </source>
</evidence>
<name>A0ABD3NC28_9STRA</name>
<dbReference type="PANTHER" id="PTHR46376:SF1">
    <property type="entry name" value="LEUCINE-ZIPPER-LIKE TRANSCRIPTIONAL REGULATOR 1"/>
    <property type="match status" value="1"/>
</dbReference>
<feature type="region of interest" description="Disordered" evidence="3">
    <location>
        <begin position="1"/>
        <end position="22"/>
    </location>
</feature>
<dbReference type="EMBL" id="JALLPJ020001228">
    <property type="protein sequence ID" value="KAL3773575.1"/>
    <property type="molecule type" value="Genomic_DNA"/>
</dbReference>
<keyword evidence="1" id="KW-0880">Kelch repeat</keyword>
<sequence length="594" mass="66204">MADRPNHNRQQQGINHLLNNPNFDRSGGISPAALLHPAQQMSNSSASPSLVRSDKQHLTWSRVSLPPNTPLPPPRSGAASVIVKDRLFMFGGYGGGTGRLDDFYSFNFATGAWEEVEVLSELRPGCRENNGVVIGDSSRVYLFGGYNGNSWLNDLWMFDIETKRWSCIQESSDNATTGAEDAASLISGTSGPSRRFGYVSVVHDNKFVLFGGFDGTRWLNDMFEFDLGTNQWKTVRAGGALPSVRSCPAWAKDDTHVYIHGGYDGVERKADFFACDLSTYTWSELPCKGTPPSPRYFHSCCIHGNKLYTYGGYSGSERLADMFAYDFETNHWSEVDCTNGECPSGRSSLVAQVYENSLYIFGGYNGVTVLNDFYKFRLKAVCIPPSALVNDMKRLMVREEMSDVSFLVEGKEVFANRAILAVRSEYFDVMLYGGMRESYKDEDGETKPIELRDVSHAVFLKVIEYLYTDNVSELTWDLSVPLLIASEQFMLDRLKALCEDHIRKEITVDNVIGVLIASHQHNAVGLKDIALEFILRNLHDPTVVTGLSDLKLEPDLLVEIITRHSNNQTTTLQSSQESVTGAFGPSSEWSGSRR</sequence>
<evidence type="ECO:0000313" key="6">
    <source>
        <dbReference type="Proteomes" id="UP001530400"/>
    </source>
</evidence>
<comment type="caution">
    <text evidence="5">The sequence shown here is derived from an EMBL/GenBank/DDBJ whole genome shotgun (WGS) entry which is preliminary data.</text>
</comment>
<evidence type="ECO:0000256" key="3">
    <source>
        <dbReference type="SAM" id="MobiDB-lite"/>
    </source>
</evidence>
<dbReference type="Gene3D" id="2.120.10.80">
    <property type="entry name" value="Kelch-type beta propeller"/>
    <property type="match status" value="2"/>
</dbReference>
<evidence type="ECO:0000256" key="1">
    <source>
        <dbReference type="ARBA" id="ARBA00022441"/>
    </source>
</evidence>
<accession>A0ABD3NC28</accession>
<gene>
    <name evidence="5" type="ORF">ACHAWO_003062</name>
</gene>
<dbReference type="PROSITE" id="PS50097">
    <property type="entry name" value="BTB"/>
    <property type="match status" value="1"/>
</dbReference>
<dbReference type="Gene3D" id="1.25.40.420">
    <property type="match status" value="1"/>
</dbReference>
<dbReference type="Pfam" id="PF24681">
    <property type="entry name" value="Kelch_KLHDC2_KLHL20_DRC7"/>
    <property type="match status" value="2"/>
</dbReference>
<dbReference type="CDD" id="cd14733">
    <property type="entry name" value="BACK"/>
    <property type="match status" value="1"/>
</dbReference>
<dbReference type="SMART" id="SM00612">
    <property type="entry name" value="Kelch"/>
    <property type="match status" value="5"/>
</dbReference>
<keyword evidence="2" id="KW-0677">Repeat</keyword>
<dbReference type="InterPro" id="IPR006652">
    <property type="entry name" value="Kelch_1"/>
</dbReference>
<feature type="compositionally biased region" description="Polar residues" evidence="3">
    <location>
        <begin position="8"/>
        <end position="22"/>
    </location>
</feature>
<protein>
    <recommendedName>
        <fullName evidence="4">BTB domain-containing protein</fullName>
    </recommendedName>
</protein>
<feature type="compositionally biased region" description="Polar residues" evidence="3">
    <location>
        <begin position="568"/>
        <end position="579"/>
    </location>
</feature>